<organism evidence="2 3">
    <name type="scientific">Candidatus Synechococcus spongiarum 15L</name>
    <dbReference type="NCBI Taxonomy" id="1608419"/>
    <lineage>
        <taxon>Bacteria</taxon>
        <taxon>Bacillati</taxon>
        <taxon>Cyanobacteriota</taxon>
        <taxon>Cyanophyceae</taxon>
        <taxon>Synechococcales</taxon>
        <taxon>Synechococcaceae</taxon>
        <taxon>Synechococcus</taxon>
    </lineage>
</organism>
<evidence type="ECO:0000313" key="2">
    <source>
        <dbReference type="EMBL" id="KKZ14106.1"/>
    </source>
</evidence>
<dbReference type="AlphaFoldDB" id="A0A0G8AYA7"/>
<name>A0A0G8AYA7_9SYNE</name>
<dbReference type="PATRIC" id="fig|1608419.3.peg.1780"/>
<reference evidence="2 3" key="2">
    <citation type="submission" date="2015-05" db="EMBL/GenBank/DDBJ databases">
        <title>Lifestyle Evolution in Cyanobacterial Symbionts of Sponges.</title>
        <authorList>
            <person name="Burgsdorf I."/>
            <person name="Slaby B.M."/>
            <person name="Handley K.M."/>
            <person name="Haber M."/>
            <person name="Blom J."/>
            <person name="Marshall C.W."/>
            <person name="Gilbert J.A."/>
            <person name="Hentschel U."/>
            <person name="Steindler L."/>
        </authorList>
    </citation>
    <scope>NUCLEOTIDE SEQUENCE [LARGE SCALE GENOMIC DNA]</scope>
    <source>
        <strain evidence="2">15L</strain>
    </source>
</reference>
<reference evidence="2 3" key="1">
    <citation type="submission" date="2015-02" db="EMBL/GenBank/DDBJ databases">
        <authorList>
            <person name="Slaby B."/>
            <person name="Hentschel U."/>
        </authorList>
    </citation>
    <scope>NUCLEOTIDE SEQUENCE [LARGE SCALE GENOMIC DNA]</scope>
    <source>
        <strain evidence="2">15L</strain>
    </source>
</reference>
<accession>A0A0G8AYA7</accession>
<comment type="caution">
    <text evidence="2">The sequence shown here is derived from an EMBL/GenBank/DDBJ whole genome shotgun (WGS) entry which is preliminary data.</text>
</comment>
<evidence type="ECO:0000313" key="3">
    <source>
        <dbReference type="Proteomes" id="UP000035037"/>
    </source>
</evidence>
<gene>
    <name evidence="2" type="ORF">TQ37_02175</name>
</gene>
<sequence>MIGRSRLWLTVAVLLAPMSPALAQSTGKFTMVLSSTYSYTNLKQKDTVFTAGSLQGSATVTSSSGPLFQRGQNFLRSCVLFSERSEDGPNLRAHCTLTETAEDGGDQILMSAYRNQGDPIGSNTGGRGRSEFVGGMGKYMGLTGYCTYDVQYLIPSLGVLMADCNWSKPQAQDS</sequence>
<evidence type="ECO:0000256" key="1">
    <source>
        <dbReference type="SAM" id="SignalP"/>
    </source>
</evidence>
<dbReference type="EMBL" id="JYFQ01000049">
    <property type="protein sequence ID" value="KKZ14106.1"/>
    <property type="molecule type" value="Genomic_DNA"/>
</dbReference>
<keyword evidence="1" id="KW-0732">Signal</keyword>
<feature type="signal peptide" evidence="1">
    <location>
        <begin position="1"/>
        <end position="23"/>
    </location>
</feature>
<feature type="chain" id="PRO_5002570411" evidence="1">
    <location>
        <begin position="24"/>
        <end position="174"/>
    </location>
</feature>
<proteinExistence type="predicted"/>
<protein>
    <submittedName>
        <fullName evidence="2">Uncharacterized protein</fullName>
    </submittedName>
</protein>
<dbReference type="Proteomes" id="UP000035037">
    <property type="component" value="Unassembled WGS sequence"/>
</dbReference>